<keyword evidence="2" id="KW-0235">DNA replication</keyword>
<evidence type="ECO:0000256" key="1">
    <source>
        <dbReference type="ARBA" id="ARBA00006184"/>
    </source>
</evidence>
<dbReference type="Gene3D" id="3.40.50.300">
    <property type="entry name" value="P-loop containing nucleotide triphosphate hydrolases"/>
    <property type="match status" value="1"/>
</dbReference>
<dbReference type="Pfam" id="PF13401">
    <property type="entry name" value="AAA_22"/>
    <property type="match status" value="1"/>
</dbReference>
<sequence length="359" mass="39884">MLQSIFSDVRAGLPYFKVVQLIGPKGTGKTTSTHLLLRYLSSASPGSVAHVYLNLRALSEPSPWVIYSQLITRVGGRPSRNLSAGELFEKFVSLLQRDANRTYVVTVDEAEQLTGYRSIHGGQIVYNLTRLPEFGVENVSGVIFISREEDWASHLAPEERSSLGALIVRYPAYTRDQLVDILLFRSGEAFVPGALSGAIIEYLAEVTEAVFESDLRRALDVLLLAGQIADSEKAGKVSIEHLNKAIAQSLRERYLFSHSVDQLGTAEKVVLLAVLLASRQLNQSFVAMRDVYKQVALVCENYGMKSLSQREQEEALQRLADEGYIQFRGPLKIYVTAFPSTMDPSMLAERLLGARRQRA</sequence>
<dbReference type="PANTHER" id="PTHR10763:SF26">
    <property type="entry name" value="CELL DIVISION CONTROL PROTEIN 6 HOMOLOG"/>
    <property type="match status" value="1"/>
</dbReference>
<name>A0A7L9FKW3_9CREN</name>
<reference evidence="8 9" key="1">
    <citation type="submission" date="2020-10" db="EMBL/GenBank/DDBJ databases">
        <title>Thermofilum lucidum 3507LT sp. nov. a novel member of Thermofilaceae family isolated from Chile hot spring, and proposal of description order Thermofilales.</title>
        <authorList>
            <person name="Zayulina K.S."/>
            <person name="Elcheninov A.G."/>
            <person name="Toshchakov S.V."/>
            <person name="Kublanov I.V."/>
        </authorList>
    </citation>
    <scope>NUCLEOTIDE SEQUENCE [LARGE SCALE GENOMIC DNA]</scope>
    <source>
        <strain evidence="8 9">3507LT</strain>
    </source>
</reference>
<dbReference type="InterPro" id="IPR036390">
    <property type="entry name" value="WH_DNA-bd_sf"/>
</dbReference>
<evidence type="ECO:0000313" key="9">
    <source>
        <dbReference type="Proteomes" id="UP000594121"/>
    </source>
</evidence>
<evidence type="ECO:0000259" key="5">
    <source>
        <dbReference type="Pfam" id="PF09079"/>
    </source>
</evidence>
<evidence type="ECO:0000256" key="4">
    <source>
        <dbReference type="ARBA" id="ARBA00022840"/>
    </source>
</evidence>
<dbReference type="InterPro" id="IPR015163">
    <property type="entry name" value="Cdc6_C"/>
</dbReference>
<dbReference type="GO" id="GO:0005524">
    <property type="term" value="F:ATP binding"/>
    <property type="evidence" value="ECO:0007669"/>
    <property type="project" value="UniProtKB-KW"/>
</dbReference>
<feature type="domain" description="Cdc6 AAA+ ATPase-type lid" evidence="7">
    <location>
        <begin position="180"/>
        <end position="246"/>
    </location>
</feature>
<dbReference type="InterPro" id="IPR027417">
    <property type="entry name" value="P-loop_NTPase"/>
</dbReference>
<dbReference type="Proteomes" id="UP000594121">
    <property type="component" value="Chromosome"/>
</dbReference>
<dbReference type="InterPro" id="IPR055237">
    <property type="entry name" value="Cdc6_lid"/>
</dbReference>
<feature type="domain" description="ORC1/DEAH AAA+ ATPase" evidence="6">
    <location>
        <begin position="20"/>
        <end position="140"/>
    </location>
</feature>
<dbReference type="KEGG" id="thel:IG193_03330"/>
<dbReference type="AlphaFoldDB" id="A0A7L9FKW3"/>
<dbReference type="SUPFAM" id="SSF52540">
    <property type="entry name" value="P-loop containing nucleoside triphosphate hydrolases"/>
    <property type="match status" value="1"/>
</dbReference>
<dbReference type="InterPro" id="IPR050311">
    <property type="entry name" value="ORC1/CDC6"/>
</dbReference>
<gene>
    <name evidence="8" type="ORF">IG193_03330</name>
</gene>
<protein>
    <submittedName>
        <fullName evidence="8">AAA family ATPase</fullName>
    </submittedName>
</protein>
<accession>A0A7L9FKW3</accession>
<evidence type="ECO:0000256" key="3">
    <source>
        <dbReference type="ARBA" id="ARBA00022741"/>
    </source>
</evidence>
<dbReference type="GO" id="GO:0016887">
    <property type="term" value="F:ATP hydrolysis activity"/>
    <property type="evidence" value="ECO:0007669"/>
    <property type="project" value="InterPro"/>
</dbReference>
<keyword evidence="4" id="KW-0067">ATP-binding</keyword>
<dbReference type="EMBL" id="CP062310">
    <property type="protein sequence ID" value="QOJ79506.1"/>
    <property type="molecule type" value="Genomic_DNA"/>
</dbReference>
<evidence type="ECO:0000259" key="7">
    <source>
        <dbReference type="Pfam" id="PF22703"/>
    </source>
</evidence>
<evidence type="ECO:0000313" key="8">
    <source>
        <dbReference type="EMBL" id="QOJ79506.1"/>
    </source>
</evidence>
<dbReference type="SUPFAM" id="SSF46785">
    <property type="entry name" value="Winged helix' DNA-binding domain"/>
    <property type="match status" value="1"/>
</dbReference>
<dbReference type="InterPro" id="IPR049945">
    <property type="entry name" value="AAA_22"/>
</dbReference>
<keyword evidence="9" id="KW-1185">Reference proteome</keyword>
<keyword evidence="3" id="KW-0547">Nucleotide-binding</keyword>
<feature type="domain" description="Cdc6 C-terminal" evidence="5">
    <location>
        <begin position="260"/>
        <end position="326"/>
    </location>
</feature>
<dbReference type="Pfam" id="PF22703">
    <property type="entry name" value="Cdc6_lid"/>
    <property type="match status" value="1"/>
</dbReference>
<dbReference type="Pfam" id="PF09079">
    <property type="entry name" value="WHD_Cdc6"/>
    <property type="match status" value="1"/>
</dbReference>
<evidence type="ECO:0000256" key="2">
    <source>
        <dbReference type="ARBA" id="ARBA00022705"/>
    </source>
</evidence>
<comment type="similarity">
    <text evidence="1">Belongs to the CDC6/cdc18 family.</text>
</comment>
<organism evidence="8 9">
    <name type="scientific">Infirmifilum lucidum</name>
    <dbReference type="NCBI Taxonomy" id="2776706"/>
    <lineage>
        <taxon>Archaea</taxon>
        <taxon>Thermoproteota</taxon>
        <taxon>Thermoprotei</taxon>
        <taxon>Thermofilales</taxon>
        <taxon>Thermofilaceae</taxon>
        <taxon>Infirmifilum</taxon>
    </lineage>
</organism>
<evidence type="ECO:0000259" key="6">
    <source>
        <dbReference type="Pfam" id="PF13401"/>
    </source>
</evidence>
<proteinExistence type="inferred from homology"/>
<dbReference type="GO" id="GO:0006260">
    <property type="term" value="P:DNA replication"/>
    <property type="evidence" value="ECO:0007669"/>
    <property type="project" value="UniProtKB-KW"/>
</dbReference>
<dbReference type="Gene3D" id="1.10.8.60">
    <property type="match status" value="1"/>
</dbReference>
<dbReference type="InParanoid" id="A0A7L9FKW3"/>
<dbReference type="Gene3D" id="1.10.10.10">
    <property type="entry name" value="Winged helix-like DNA-binding domain superfamily/Winged helix DNA-binding domain"/>
    <property type="match status" value="1"/>
</dbReference>
<dbReference type="InterPro" id="IPR036388">
    <property type="entry name" value="WH-like_DNA-bd_sf"/>
</dbReference>
<dbReference type="PANTHER" id="PTHR10763">
    <property type="entry name" value="CELL DIVISION CONTROL PROTEIN 6-RELATED"/>
    <property type="match status" value="1"/>
</dbReference>